<evidence type="ECO:0000259" key="2">
    <source>
        <dbReference type="PROSITE" id="PS51648"/>
    </source>
</evidence>
<dbReference type="HAMAP" id="MF_01866">
    <property type="entry name" value="UPF0745"/>
    <property type="match status" value="1"/>
</dbReference>
<dbReference type="PANTHER" id="PTHR38109">
    <property type="entry name" value="PROTEIN YCGL"/>
    <property type="match status" value="1"/>
</dbReference>
<feature type="domain" description="YcgL" evidence="2">
    <location>
        <begin position="7"/>
        <end position="91"/>
    </location>
</feature>
<gene>
    <name evidence="3" type="ORF">AAIA72_03850</name>
</gene>
<protein>
    <recommendedName>
        <fullName evidence="1">YcgL domain-containing protein AAIA72_03850</fullName>
    </recommendedName>
</protein>
<evidence type="ECO:0000313" key="3">
    <source>
        <dbReference type="EMBL" id="XDT73123.1"/>
    </source>
</evidence>
<evidence type="ECO:0000256" key="1">
    <source>
        <dbReference type="HAMAP-Rule" id="MF_01866"/>
    </source>
</evidence>
<organism evidence="3">
    <name type="scientific">Thermohahella caldifontis</name>
    <dbReference type="NCBI Taxonomy" id="3142973"/>
    <lineage>
        <taxon>Bacteria</taxon>
        <taxon>Pseudomonadati</taxon>
        <taxon>Pseudomonadota</taxon>
        <taxon>Gammaproteobacteria</taxon>
        <taxon>Oceanospirillales</taxon>
        <taxon>Hahellaceae</taxon>
        <taxon>Thermohahella</taxon>
    </lineage>
</organism>
<dbReference type="PANTHER" id="PTHR38109:SF1">
    <property type="entry name" value="PROTEIN YCGL"/>
    <property type="match status" value="1"/>
</dbReference>
<dbReference type="SUPFAM" id="SSF160191">
    <property type="entry name" value="YcgL-like"/>
    <property type="match status" value="1"/>
</dbReference>
<reference evidence="3" key="1">
    <citation type="submission" date="2024-05" db="EMBL/GenBank/DDBJ databases">
        <title>Genome sequencing of novel strain.</title>
        <authorList>
            <person name="Ganbat D."/>
            <person name="Ganbat S."/>
            <person name="Lee S.-J."/>
        </authorList>
    </citation>
    <scope>NUCLEOTIDE SEQUENCE</scope>
    <source>
        <strain evidence="3">SMD15-11</strain>
    </source>
</reference>
<name>A0AB39UYG5_9GAMM</name>
<proteinExistence type="inferred from homology"/>
<dbReference type="Gene3D" id="3.10.510.20">
    <property type="entry name" value="YcgL domain"/>
    <property type="match status" value="1"/>
</dbReference>
<accession>A0AB39UYG5</accession>
<dbReference type="InterPro" id="IPR027354">
    <property type="entry name" value="YcgL_dom"/>
</dbReference>
<dbReference type="AlphaFoldDB" id="A0AB39UYG5"/>
<dbReference type="InterPro" id="IPR038068">
    <property type="entry name" value="YcgL-like_sf"/>
</dbReference>
<dbReference type="EMBL" id="CP154858">
    <property type="protein sequence ID" value="XDT73123.1"/>
    <property type="molecule type" value="Genomic_DNA"/>
</dbReference>
<dbReference type="Pfam" id="PF05166">
    <property type="entry name" value="YcgL"/>
    <property type="match status" value="1"/>
</dbReference>
<dbReference type="PROSITE" id="PS51648">
    <property type="entry name" value="YCGL"/>
    <property type="match status" value="1"/>
</dbReference>
<sequence>MSTVERKMVSVYKSSRKAETYLYVDKRKGTEDVPGALLEHFGKPQHVIDLLLTPEKKLARTTGKDILEAIRDKGFYLQLPPPPEEEARRVIEAAERYSAFSRAARDDAS</sequence>
<dbReference type="RefSeq" id="WP_369602119.1">
    <property type="nucleotide sequence ID" value="NZ_CP154858.1"/>
</dbReference>
<dbReference type="KEGG" id="tcd:AAIA72_03850"/>